<feature type="domain" description="Fe2OG dioxygenase" evidence="4">
    <location>
        <begin position="173"/>
        <end position="279"/>
    </location>
</feature>
<feature type="region of interest" description="Disordered" evidence="3">
    <location>
        <begin position="70"/>
        <end position="89"/>
    </location>
</feature>
<keyword evidence="2" id="KW-0408">Iron</keyword>
<dbReference type="Pfam" id="PF14226">
    <property type="entry name" value="DIOX_N"/>
    <property type="match status" value="1"/>
</dbReference>
<dbReference type="InterPro" id="IPR050231">
    <property type="entry name" value="Iron_ascorbate_oxido_reductase"/>
</dbReference>
<keyword evidence="2" id="KW-0560">Oxidoreductase</keyword>
<evidence type="ECO:0000256" key="1">
    <source>
        <dbReference type="ARBA" id="ARBA00008056"/>
    </source>
</evidence>
<dbReference type="EMBL" id="LJBN01000131">
    <property type="protein sequence ID" value="OOQ86939.1"/>
    <property type="molecule type" value="Genomic_DNA"/>
</dbReference>
<dbReference type="AlphaFoldDB" id="A0A1S9RN41"/>
<keyword evidence="2" id="KW-0479">Metal-binding</keyword>
<protein>
    <submittedName>
        <fullName evidence="5">2OG-Fe(II) oxygenase family oxidoreductase</fullName>
    </submittedName>
</protein>
<evidence type="ECO:0000259" key="4">
    <source>
        <dbReference type="PROSITE" id="PS51471"/>
    </source>
</evidence>
<dbReference type="InterPro" id="IPR027443">
    <property type="entry name" value="IPNS-like_sf"/>
</dbReference>
<feature type="compositionally biased region" description="Basic and acidic residues" evidence="3">
    <location>
        <begin position="70"/>
        <end position="82"/>
    </location>
</feature>
<dbReference type="GO" id="GO:0046872">
    <property type="term" value="F:metal ion binding"/>
    <property type="evidence" value="ECO:0007669"/>
    <property type="project" value="UniProtKB-KW"/>
</dbReference>
<organism evidence="5 6">
    <name type="scientific">Penicillium brasilianum</name>
    <dbReference type="NCBI Taxonomy" id="104259"/>
    <lineage>
        <taxon>Eukaryota</taxon>
        <taxon>Fungi</taxon>
        <taxon>Dikarya</taxon>
        <taxon>Ascomycota</taxon>
        <taxon>Pezizomycotina</taxon>
        <taxon>Eurotiomycetes</taxon>
        <taxon>Eurotiomycetidae</taxon>
        <taxon>Eurotiales</taxon>
        <taxon>Aspergillaceae</taxon>
        <taxon>Penicillium</taxon>
    </lineage>
</organism>
<dbReference type="SUPFAM" id="SSF51197">
    <property type="entry name" value="Clavaminate synthase-like"/>
    <property type="match status" value="1"/>
</dbReference>
<dbReference type="Proteomes" id="UP000190744">
    <property type="component" value="Unassembled WGS sequence"/>
</dbReference>
<sequence>MASVLPEAPLSVINWGRLKSGDTDEGKRLLAACEGQGFFYLDLSGEPAILEDHRSVLRFMEEYFHQDLAEKMKDDRQSDTHGRSGGIRRYEPVATSTGAVVSLPDYYESLKASRDELHSDSDALAPAIRANKELFQRFCNMTHRVFMVVLQELDRQLGLGGERASFKDFHREDAESLTTLSMFRYPKQETLDLGVGHNKHTDIGTLTFLLCDQWGLQVLSKDPAGWHFVAPREGHAVINVGDTLRFLSGNRFQSAVHRVIPMERLQHEDRYSIAYFLRAANDTQFTDSTGRKISAKQWHDEKFDVFRETHEQQEKLPILTGGMERKDAIVV</sequence>
<comment type="caution">
    <text evidence="5">The sequence shown here is derived from an EMBL/GenBank/DDBJ whole genome shotgun (WGS) entry which is preliminary data.</text>
</comment>
<gene>
    <name evidence="5" type="ORF">PEBR_19264</name>
</gene>
<dbReference type="InterPro" id="IPR026992">
    <property type="entry name" value="DIOX_N"/>
</dbReference>
<dbReference type="Gene3D" id="2.60.120.330">
    <property type="entry name" value="B-lactam Antibiotic, Isopenicillin N Synthase, Chain"/>
    <property type="match status" value="1"/>
</dbReference>
<reference evidence="6" key="1">
    <citation type="submission" date="2015-09" db="EMBL/GenBank/DDBJ databases">
        <authorList>
            <person name="Fill T.P."/>
            <person name="Baretta J.F."/>
            <person name="de Almeida L.G."/>
            <person name="Rocha M."/>
            <person name="de Souza D.H."/>
            <person name="Malavazi I."/>
            <person name="Cerdeira L.T."/>
            <person name="Hong H."/>
            <person name="Samborskyy M."/>
            <person name="de Vasconcelos A.T."/>
            <person name="Leadlay P."/>
            <person name="Rodrigues-Filho E."/>
        </authorList>
    </citation>
    <scope>NUCLEOTIDE SEQUENCE [LARGE SCALE GENOMIC DNA]</scope>
    <source>
        <strain evidence="6">LaBioMMi 136</strain>
    </source>
</reference>
<evidence type="ECO:0000256" key="3">
    <source>
        <dbReference type="SAM" id="MobiDB-lite"/>
    </source>
</evidence>
<dbReference type="PROSITE" id="PS51471">
    <property type="entry name" value="FE2OG_OXY"/>
    <property type="match status" value="1"/>
</dbReference>
<evidence type="ECO:0000313" key="6">
    <source>
        <dbReference type="Proteomes" id="UP000190744"/>
    </source>
</evidence>
<comment type="similarity">
    <text evidence="1 2">Belongs to the iron/ascorbate-dependent oxidoreductase family.</text>
</comment>
<proteinExistence type="inferred from homology"/>
<evidence type="ECO:0000313" key="5">
    <source>
        <dbReference type="EMBL" id="OOQ86939.1"/>
    </source>
</evidence>
<dbReference type="Pfam" id="PF03171">
    <property type="entry name" value="2OG-FeII_Oxy"/>
    <property type="match status" value="1"/>
</dbReference>
<name>A0A1S9RN41_PENBI</name>
<dbReference type="InterPro" id="IPR005123">
    <property type="entry name" value="Oxoglu/Fe-dep_dioxygenase_dom"/>
</dbReference>
<dbReference type="GO" id="GO:0044283">
    <property type="term" value="P:small molecule biosynthetic process"/>
    <property type="evidence" value="ECO:0007669"/>
    <property type="project" value="UniProtKB-ARBA"/>
</dbReference>
<evidence type="ECO:0000256" key="2">
    <source>
        <dbReference type="RuleBase" id="RU003682"/>
    </source>
</evidence>
<dbReference type="InterPro" id="IPR044861">
    <property type="entry name" value="IPNS-like_FE2OG_OXY"/>
</dbReference>
<dbReference type="GO" id="GO:0016491">
    <property type="term" value="F:oxidoreductase activity"/>
    <property type="evidence" value="ECO:0007669"/>
    <property type="project" value="UniProtKB-KW"/>
</dbReference>
<accession>A0A1S9RN41</accession>
<dbReference type="PANTHER" id="PTHR47990">
    <property type="entry name" value="2-OXOGLUTARATE (2OG) AND FE(II)-DEPENDENT OXYGENASE SUPERFAMILY PROTEIN-RELATED"/>
    <property type="match status" value="1"/>
</dbReference>